<gene>
    <name evidence="2" type="ORF">MYCIT1_LOCUS8776</name>
</gene>
<accession>A0AAD2JX49</accession>
<dbReference type="Proteomes" id="UP001295794">
    <property type="component" value="Unassembled WGS sequence"/>
</dbReference>
<evidence type="ECO:0000256" key="1">
    <source>
        <dbReference type="SAM" id="SignalP"/>
    </source>
</evidence>
<keyword evidence="3" id="KW-1185">Reference proteome</keyword>
<proteinExistence type="predicted"/>
<dbReference type="AlphaFoldDB" id="A0AAD2JX49"/>
<name>A0AAD2JX49_9AGAR</name>
<feature type="signal peptide" evidence="1">
    <location>
        <begin position="1"/>
        <end position="23"/>
    </location>
</feature>
<protein>
    <submittedName>
        <fullName evidence="2">Uncharacterized protein</fullName>
    </submittedName>
</protein>
<evidence type="ECO:0000313" key="3">
    <source>
        <dbReference type="Proteomes" id="UP001295794"/>
    </source>
</evidence>
<keyword evidence="1" id="KW-0732">Signal</keyword>
<sequence length="333" mass="36118">MFTQLVALTLGALSFATASDSHAQGFNNGPRSGTYEITTPKFGASLLHSYQIGNPLVLSRALLFPGPYGQYELDVANDNTIRLTHRGHNTAVVVDEDQFISTAAKSTPHEFVLRAGDDEGHYVVQSNQGRTRGLVWTLNPGDTNLMSRVVLAPFRGLPSQYFRFSAVRGYVVGLEHLPATGLRAPDASTLSNVGPVPSGTYRIIDGRFGGLVRSYNVGQTAYTTIGRDFPGDFGAWKVFGNDIMGYTIVNAGHQLPLVLTDSMNLAPIPGRMPARFRFISRSQGRVSVALMDGEGVWGLDSSNGPIHAPIEIQSEKRGEITQEFTFAPIDNML</sequence>
<organism evidence="2 3">
    <name type="scientific">Mycena citricolor</name>
    <dbReference type="NCBI Taxonomy" id="2018698"/>
    <lineage>
        <taxon>Eukaryota</taxon>
        <taxon>Fungi</taxon>
        <taxon>Dikarya</taxon>
        <taxon>Basidiomycota</taxon>
        <taxon>Agaricomycotina</taxon>
        <taxon>Agaricomycetes</taxon>
        <taxon>Agaricomycetidae</taxon>
        <taxon>Agaricales</taxon>
        <taxon>Marasmiineae</taxon>
        <taxon>Mycenaceae</taxon>
        <taxon>Mycena</taxon>
    </lineage>
</organism>
<evidence type="ECO:0000313" key="2">
    <source>
        <dbReference type="EMBL" id="CAK5266815.1"/>
    </source>
</evidence>
<reference evidence="2" key="1">
    <citation type="submission" date="2023-11" db="EMBL/GenBank/DDBJ databases">
        <authorList>
            <person name="De Vega J J."/>
            <person name="De Vega J J."/>
        </authorList>
    </citation>
    <scope>NUCLEOTIDE SEQUENCE</scope>
</reference>
<dbReference type="EMBL" id="CAVNYO010000110">
    <property type="protein sequence ID" value="CAK5266815.1"/>
    <property type="molecule type" value="Genomic_DNA"/>
</dbReference>
<feature type="chain" id="PRO_5042280169" evidence="1">
    <location>
        <begin position="24"/>
        <end position="333"/>
    </location>
</feature>
<comment type="caution">
    <text evidence="2">The sequence shown here is derived from an EMBL/GenBank/DDBJ whole genome shotgun (WGS) entry which is preliminary data.</text>
</comment>